<evidence type="ECO:0000313" key="6">
    <source>
        <dbReference type="Proteomes" id="UP001174909"/>
    </source>
</evidence>
<feature type="compositionally biased region" description="Basic and acidic residues" evidence="4">
    <location>
        <begin position="180"/>
        <end position="192"/>
    </location>
</feature>
<evidence type="ECO:0000256" key="4">
    <source>
        <dbReference type="SAM" id="MobiDB-lite"/>
    </source>
</evidence>
<dbReference type="AlphaFoldDB" id="A0AA35RPX4"/>
<feature type="compositionally biased region" description="Acidic residues" evidence="4">
    <location>
        <begin position="157"/>
        <end position="179"/>
    </location>
</feature>
<dbReference type="Proteomes" id="UP001174909">
    <property type="component" value="Unassembled WGS sequence"/>
</dbReference>
<reference evidence="5" key="1">
    <citation type="submission" date="2023-03" db="EMBL/GenBank/DDBJ databases">
        <authorList>
            <person name="Steffen K."/>
            <person name="Cardenas P."/>
        </authorList>
    </citation>
    <scope>NUCLEOTIDE SEQUENCE</scope>
</reference>
<keyword evidence="6" id="KW-1185">Reference proteome</keyword>
<dbReference type="GO" id="GO:0003682">
    <property type="term" value="F:chromatin binding"/>
    <property type="evidence" value="ECO:0007669"/>
    <property type="project" value="TreeGrafter"/>
</dbReference>
<comment type="caution">
    <text evidence="5">The sequence shown here is derived from an EMBL/GenBank/DDBJ whole genome shotgun (WGS) entry which is preliminary data.</text>
</comment>
<dbReference type="InterPro" id="IPR004127">
    <property type="entry name" value="Prefoldin_subunit_alpha"/>
</dbReference>
<accession>A0AA35RPX4</accession>
<dbReference type="SUPFAM" id="SSF46579">
    <property type="entry name" value="Prefoldin"/>
    <property type="match status" value="1"/>
</dbReference>
<feature type="region of interest" description="Disordered" evidence="4">
    <location>
        <begin position="253"/>
        <end position="280"/>
    </location>
</feature>
<evidence type="ECO:0000256" key="2">
    <source>
        <dbReference type="ARBA" id="ARBA00023242"/>
    </source>
</evidence>
<gene>
    <name evidence="5" type="ORF">GBAR_LOCUS9194</name>
</gene>
<organism evidence="5 6">
    <name type="scientific">Geodia barretti</name>
    <name type="common">Barrett's horny sponge</name>
    <dbReference type="NCBI Taxonomy" id="519541"/>
    <lineage>
        <taxon>Eukaryota</taxon>
        <taxon>Metazoa</taxon>
        <taxon>Porifera</taxon>
        <taxon>Demospongiae</taxon>
        <taxon>Heteroscleromorpha</taxon>
        <taxon>Tetractinellida</taxon>
        <taxon>Astrophorina</taxon>
        <taxon>Geodiidae</taxon>
        <taxon>Geodia</taxon>
    </lineage>
</organism>
<keyword evidence="2" id="KW-0539">Nucleus</keyword>
<feature type="compositionally biased region" description="Basic and acidic residues" evidence="4">
    <location>
        <begin position="82"/>
        <end position="101"/>
    </location>
</feature>
<feature type="region of interest" description="Disordered" evidence="4">
    <location>
        <begin position="82"/>
        <end position="193"/>
    </location>
</feature>
<comment type="similarity">
    <text evidence="3">Belongs to the RNA polymerase II subunit 5-mediating protein family.</text>
</comment>
<dbReference type="EMBL" id="CASHTH010001390">
    <property type="protein sequence ID" value="CAI8014733.1"/>
    <property type="molecule type" value="Genomic_DNA"/>
</dbReference>
<evidence type="ECO:0000256" key="3">
    <source>
        <dbReference type="ARBA" id="ARBA00038295"/>
    </source>
</evidence>
<dbReference type="PANTHER" id="PTHR15111">
    <property type="entry name" value="RNA POLYMERASE II SUBUNIT 5-MEDIATING PROTEIN NNX3"/>
    <property type="match status" value="1"/>
</dbReference>
<evidence type="ECO:0000313" key="5">
    <source>
        <dbReference type="EMBL" id="CAI8014733.1"/>
    </source>
</evidence>
<dbReference type="GO" id="GO:0019212">
    <property type="term" value="F:phosphatase inhibitor activity"/>
    <property type="evidence" value="ECO:0007669"/>
    <property type="project" value="TreeGrafter"/>
</dbReference>
<dbReference type="GO" id="GO:0005634">
    <property type="term" value="C:nucleus"/>
    <property type="evidence" value="ECO:0007669"/>
    <property type="project" value="UniProtKB-SubCell"/>
</dbReference>
<dbReference type="GO" id="GO:0003714">
    <property type="term" value="F:transcription corepressor activity"/>
    <property type="evidence" value="ECO:0007669"/>
    <property type="project" value="TreeGrafter"/>
</dbReference>
<evidence type="ECO:0000256" key="1">
    <source>
        <dbReference type="ARBA" id="ARBA00004123"/>
    </source>
</evidence>
<comment type="subcellular location">
    <subcellularLocation>
        <location evidence="1">Nucleus</location>
    </subcellularLocation>
</comment>
<dbReference type="GO" id="GO:0000122">
    <property type="term" value="P:negative regulation of transcription by RNA polymerase II"/>
    <property type="evidence" value="ECO:0007669"/>
    <property type="project" value="TreeGrafter"/>
</dbReference>
<dbReference type="PANTHER" id="PTHR15111:SF0">
    <property type="entry name" value="UNCONVENTIONAL PREFOLDIN RPB5 INTERACTOR 1"/>
    <property type="match status" value="1"/>
</dbReference>
<feature type="region of interest" description="Disordered" evidence="4">
    <location>
        <begin position="310"/>
        <end position="336"/>
    </location>
</feature>
<proteinExistence type="inferred from homology"/>
<feature type="compositionally biased region" description="Basic residues" evidence="4">
    <location>
        <begin position="325"/>
        <end position="336"/>
    </location>
</feature>
<dbReference type="InterPro" id="IPR052255">
    <property type="entry name" value="RNA_pol_II_subunit5-mediator"/>
</dbReference>
<feature type="compositionally biased region" description="Basic and acidic residues" evidence="4">
    <location>
        <begin position="122"/>
        <end position="156"/>
    </location>
</feature>
<dbReference type="CDD" id="cd23159">
    <property type="entry name" value="Prefoldin_URI1"/>
    <property type="match status" value="1"/>
</dbReference>
<dbReference type="Pfam" id="PF02996">
    <property type="entry name" value="Prefoldin"/>
    <property type="match status" value="1"/>
</dbReference>
<name>A0AA35RPX4_GEOBA</name>
<dbReference type="Gene3D" id="1.10.287.370">
    <property type="match status" value="1"/>
</dbReference>
<sequence>MRGHLYHTNEVMVLLGDNWFAQRTAKQAVEIAEHRKKYVCEMLEKEKKVMEDLQARSSFVSELSAAALQVARDGFEIREEYDAEEEARRKESKRRERERRGIVVPPPRPAFPRQTGVLSKGQGEERKREEGEEREMKEGENQREMELWAALEKKEAEEEEKREEGEKEEEEEGGKEEEEKELKGRGSVERGKTHQAVATITFSHTAGPDTGPSVRQHKSHTHIYIMSINPIIIQDVSTSGVEELVYSTPGDIARCHGGVAPPRETGEGEEGGGKRGVRWDPNLVRHQQEKSVATPADVEPLQVPISQLVREKDSLPPNQQVSSRKVSKFKLSRSSN</sequence>
<protein>
    <submittedName>
        <fullName evidence="5">Unconventional prefoldin RPB5 interactor 1</fullName>
    </submittedName>
</protein>
<dbReference type="InterPro" id="IPR009053">
    <property type="entry name" value="Prefoldin"/>
</dbReference>